<dbReference type="InterPro" id="IPR036259">
    <property type="entry name" value="MFS_trans_sf"/>
</dbReference>
<keyword evidence="1" id="KW-1133">Transmembrane helix</keyword>
<feature type="transmembrane region" description="Helical" evidence="1">
    <location>
        <begin position="20"/>
        <end position="41"/>
    </location>
</feature>
<dbReference type="EMBL" id="HBIA01011440">
    <property type="protein sequence ID" value="CAE0234016.1"/>
    <property type="molecule type" value="Transcribed_RNA"/>
</dbReference>
<organism evidence="2">
    <name type="scientific">Strombidium rassoulzadegani</name>
    <dbReference type="NCBI Taxonomy" id="1082188"/>
    <lineage>
        <taxon>Eukaryota</taxon>
        <taxon>Sar</taxon>
        <taxon>Alveolata</taxon>
        <taxon>Ciliophora</taxon>
        <taxon>Intramacronucleata</taxon>
        <taxon>Spirotrichea</taxon>
        <taxon>Oligotrichia</taxon>
        <taxon>Strombidiidae</taxon>
        <taxon>Strombidium</taxon>
    </lineage>
</organism>
<gene>
    <name evidence="2" type="ORF">SRAS04492_LOCUS5818</name>
</gene>
<keyword evidence="1" id="KW-0472">Membrane</keyword>
<feature type="transmembrane region" description="Helical" evidence="1">
    <location>
        <begin position="47"/>
        <end position="66"/>
    </location>
</feature>
<proteinExistence type="predicted"/>
<reference evidence="2" key="1">
    <citation type="submission" date="2021-01" db="EMBL/GenBank/DDBJ databases">
        <authorList>
            <person name="Corre E."/>
            <person name="Pelletier E."/>
            <person name="Niang G."/>
            <person name="Scheremetjew M."/>
            <person name="Finn R."/>
            <person name="Kale V."/>
            <person name="Holt S."/>
            <person name="Cochrane G."/>
            <person name="Meng A."/>
            <person name="Brown T."/>
            <person name="Cohen L."/>
        </authorList>
    </citation>
    <scope>NUCLEOTIDE SEQUENCE</scope>
    <source>
        <strain evidence="2">Ras09</strain>
    </source>
</reference>
<feature type="transmembrane region" description="Helical" evidence="1">
    <location>
        <begin position="136"/>
        <end position="153"/>
    </location>
</feature>
<feature type="transmembrane region" description="Helical" evidence="1">
    <location>
        <begin position="73"/>
        <end position="95"/>
    </location>
</feature>
<sequence length="219" mass="24629">MLNIYFLGLLNSSQIQGNIFTIGILFGLSECFGVIVGEPIIEHFDDYSSIFFALTVVVISSSLVKVEALGQTAIYVIFLVQVCFIGLAFNIYFVIVGTRINQKLLTVSFELNSCTGQFMTLFCPIISKLPEPYPTMVYWGCSLTAFLMVWIIGPMKRTDKKNAFADIERSILTIIKDENEGESFKGNPSSMVMYQSFMKSKIIAQWKTTNHPDEEDDSD</sequence>
<evidence type="ECO:0000313" key="2">
    <source>
        <dbReference type="EMBL" id="CAE0234016.1"/>
    </source>
</evidence>
<keyword evidence="1" id="KW-0812">Transmembrane</keyword>
<evidence type="ECO:0000256" key="1">
    <source>
        <dbReference type="SAM" id="Phobius"/>
    </source>
</evidence>
<name>A0A7S3CPP2_9SPIT</name>
<dbReference type="SUPFAM" id="SSF103473">
    <property type="entry name" value="MFS general substrate transporter"/>
    <property type="match status" value="1"/>
</dbReference>
<accession>A0A7S3CPP2</accession>
<protein>
    <submittedName>
        <fullName evidence="2">Uncharacterized protein</fullName>
    </submittedName>
</protein>
<dbReference type="AlphaFoldDB" id="A0A7S3CPP2"/>